<gene>
    <name evidence="3" type="ORF">IFR04_002707</name>
</gene>
<comment type="caution">
    <text evidence="3">The sequence shown here is derived from an EMBL/GenBank/DDBJ whole genome shotgun (WGS) entry which is preliminary data.</text>
</comment>
<name>A0A8H7WFV9_9HELO</name>
<dbReference type="AlphaFoldDB" id="A0A8H7WFV9"/>
<evidence type="ECO:0000256" key="2">
    <source>
        <dbReference type="ARBA" id="ARBA00023242"/>
    </source>
</evidence>
<protein>
    <recommendedName>
        <fullName evidence="5">Transcription factor domain-containing protein</fullName>
    </recommendedName>
</protein>
<comment type="subcellular location">
    <subcellularLocation>
        <location evidence="1">Nucleus</location>
    </subcellularLocation>
</comment>
<reference evidence="3" key="1">
    <citation type="submission" date="2021-02" db="EMBL/GenBank/DDBJ databases">
        <title>Genome sequence Cadophora malorum strain M34.</title>
        <authorList>
            <person name="Stefanovic E."/>
            <person name="Vu D."/>
            <person name="Scully C."/>
            <person name="Dijksterhuis J."/>
            <person name="Roader J."/>
            <person name="Houbraken J."/>
        </authorList>
    </citation>
    <scope>NUCLEOTIDE SEQUENCE</scope>
    <source>
        <strain evidence="3">M34</strain>
    </source>
</reference>
<dbReference type="EMBL" id="JAFJYH010000024">
    <property type="protein sequence ID" value="KAG4424153.1"/>
    <property type="molecule type" value="Genomic_DNA"/>
</dbReference>
<dbReference type="Proteomes" id="UP000664132">
    <property type="component" value="Unassembled WGS sequence"/>
</dbReference>
<organism evidence="3 4">
    <name type="scientific">Cadophora malorum</name>
    <dbReference type="NCBI Taxonomy" id="108018"/>
    <lineage>
        <taxon>Eukaryota</taxon>
        <taxon>Fungi</taxon>
        <taxon>Dikarya</taxon>
        <taxon>Ascomycota</taxon>
        <taxon>Pezizomycotina</taxon>
        <taxon>Leotiomycetes</taxon>
        <taxon>Helotiales</taxon>
        <taxon>Ploettnerulaceae</taxon>
        <taxon>Cadophora</taxon>
    </lineage>
</organism>
<dbReference type="OrthoDB" id="1919336at2759"/>
<evidence type="ECO:0008006" key="5">
    <source>
        <dbReference type="Google" id="ProtNLM"/>
    </source>
</evidence>
<sequence length="358" mass="40592">MNVFLGIAALRIGQNNENFTIEATKFYNPSVNAVSRSIKEGKVNGTEEWLLVLIAFMVIFETSRFELCSNVMLHLGGLAQLFHIRKLKNALPDQRRPFHRIAAEAFAYHLATYSILYSAYEIDGVAQQFTWTDLEGYDRVMPYPEASELANSPVLGLQFELFKNIFEITRLSRHTPLTPKDLTSAMEFKRQLDLNQQRLTRGLEFVAGEEEYESQEIALLYTLVAQIFLLKIMSPEITTQHPTVIHLLSQALVSVERCKVYAACNSFFCWPLTILACAVHTDEAKELIERKMAECRQWTHSGQIHRSSSIIKAIWEDDCSDDISQGSGAVVLPRGLDRLLHVEGLVDTLFLTERADSG</sequence>
<keyword evidence="4" id="KW-1185">Reference proteome</keyword>
<evidence type="ECO:0000313" key="3">
    <source>
        <dbReference type="EMBL" id="KAG4424153.1"/>
    </source>
</evidence>
<proteinExistence type="predicted"/>
<dbReference type="PANTHER" id="PTHR37534:SF46">
    <property type="entry name" value="ZN(II)2CYS6 TRANSCRIPTION FACTOR (EUROFUNG)"/>
    <property type="match status" value="1"/>
</dbReference>
<dbReference type="PANTHER" id="PTHR37534">
    <property type="entry name" value="TRANSCRIPTIONAL ACTIVATOR PROTEIN UGA3"/>
    <property type="match status" value="1"/>
</dbReference>
<accession>A0A8H7WFV9</accession>
<dbReference type="GO" id="GO:0005634">
    <property type="term" value="C:nucleus"/>
    <property type="evidence" value="ECO:0007669"/>
    <property type="project" value="UniProtKB-SubCell"/>
</dbReference>
<dbReference type="InterPro" id="IPR021858">
    <property type="entry name" value="Fun_TF"/>
</dbReference>
<evidence type="ECO:0000256" key="1">
    <source>
        <dbReference type="ARBA" id="ARBA00004123"/>
    </source>
</evidence>
<dbReference type="Pfam" id="PF11951">
    <property type="entry name" value="Fungal_trans_2"/>
    <property type="match status" value="1"/>
</dbReference>
<keyword evidence="2" id="KW-0539">Nucleus</keyword>
<evidence type="ECO:0000313" key="4">
    <source>
        <dbReference type="Proteomes" id="UP000664132"/>
    </source>
</evidence>